<keyword evidence="8 10" id="KW-0414">Isoprene biosynthesis</keyword>
<evidence type="ECO:0000256" key="2">
    <source>
        <dbReference type="ARBA" id="ARBA00012052"/>
    </source>
</evidence>
<dbReference type="OrthoDB" id="9809438at2"/>
<keyword evidence="6 10" id="KW-0418">Kinase</keyword>
<dbReference type="GO" id="GO:0019288">
    <property type="term" value="P:isopentenyl diphosphate biosynthetic process, methylerythritol 4-phosphate pathway"/>
    <property type="evidence" value="ECO:0007669"/>
    <property type="project" value="UniProtKB-UniRule"/>
</dbReference>
<organism evidence="13 14">
    <name type="scientific">Paraperlucidibaca baekdonensis</name>
    <dbReference type="NCBI Taxonomy" id="748120"/>
    <lineage>
        <taxon>Bacteria</taxon>
        <taxon>Pseudomonadati</taxon>
        <taxon>Pseudomonadota</taxon>
        <taxon>Gammaproteobacteria</taxon>
        <taxon>Moraxellales</taxon>
        <taxon>Moraxellaceae</taxon>
        <taxon>Paraperlucidibaca</taxon>
    </lineage>
</organism>
<evidence type="ECO:0000256" key="5">
    <source>
        <dbReference type="ARBA" id="ARBA00022741"/>
    </source>
</evidence>
<comment type="caution">
    <text evidence="13">The sequence shown here is derived from an EMBL/GenBank/DDBJ whole genome shotgun (WGS) entry which is preliminary data.</text>
</comment>
<dbReference type="Pfam" id="PF00288">
    <property type="entry name" value="GHMP_kinases_N"/>
    <property type="match status" value="1"/>
</dbReference>
<sequence length="286" mass="30594">MTADHITLPAPAKLNLFLHITGRRADGYHTLQTAFQFINRADTLHCRVRHDGELTLTPALADVASDDNLIMRAARALKAATGSSLGATIHIDKHLPMGGGLGGGSSDAASTLLALNTLWETQLSLEALAAIGLRLGADVPVFVHGHAAWAEGIGEQLTAITLDEPWFVVLTPKAHVATAEAFRHPLLTRHSEAIKLRDLNAGVTRNDFELVVRTLAPAVDEALQWLSQWGDAKMTGTGACVFLACSNQGLAADILAASPVSGFICRGHNRSPAHVALDQWLRMHRI</sequence>
<evidence type="ECO:0000256" key="7">
    <source>
        <dbReference type="ARBA" id="ARBA00022840"/>
    </source>
</evidence>
<comment type="catalytic activity">
    <reaction evidence="10">
        <text>4-CDP-2-C-methyl-D-erythritol + ATP = 4-CDP-2-C-methyl-D-erythritol 2-phosphate + ADP + H(+)</text>
        <dbReference type="Rhea" id="RHEA:18437"/>
        <dbReference type="ChEBI" id="CHEBI:15378"/>
        <dbReference type="ChEBI" id="CHEBI:30616"/>
        <dbReference type="ChEBI" id="CHEBI:57823"/>
        <dbReference type="ChEBI" id="CHEBI:57919"/>
        <dbReference type="ChEBI" id="CHEBI:456216"/>
        <dbReference type="EC" id="2.7.1.148"/>
    </reaction>
</comment>
<dbReference type="PANTHER" id="PTHR43527:SF2">
    <property type="entry name" value="4-DIPHOSPHOCYTIDYL-2-C-METHYL-D-ERYTHRITOL KINASE, CHLOROPLASTIC"/>
    <property type="match status" value="1"/>
</dbReference>
<comment type="pathway">
    <text evidence="10">Isoprenoid biosynthesis; isopentenyl diphosphate biosynthesis via DXP pathway; isopentenyl diphosphate from 1-deoxy-D-xylulose 5-phosphate: step 3/6.</text>
</comment>
<comment type="function">
    <text evidence="10">Catalyzes the phosphorylation of the position 2 hydroxy group of 4-diphosphocytidyl-2C-methyl-D-erythritol.</text>
</comment>
<dbReference type="PIRSF" id="PIRSF010376">
    <property type="entry name" value="IspE"/>
    <property type="match status" value="1"/>
</dbReference>
<feature type="active site" evidence="10">
    <location>
        <position position="138"/>
    </location>
</feature>
<dbReference type="GO" id="GO:0005524">
    <property type="term" value="F:ATP binding"/>
    <property type="evidence" value="ECO:0007669"/>
    <property type="project" value="UniProtKB-UniRule"/>
</dbReference>
<reference evidence="13 14" key="1">
    <citation type="submission" date="2018-08" db="EMBL/GenBank/DDBJ databases">
        <title>Genomic Encyclopedia of Type Strains, Phase IV (KMG-IV): sequencing the most valuable type-strain genomes for metagenomic binning, comparative biology and taxonomic classification.</title>
        <authorList>
            <person name="Goeker M."/>
        </authorList>
    </citation>
    <scope>NUCLEOTIDE SEQUENCE [LARGE SCALE GENOMIC DNA]</scope>
    <source>
        <strain evidence="13 14">DSM 26022</strain>
    </source>
</reference>
<name>A0A3E0H782_9GAMM</name>
<dbReference type="SUPFAM" id="SSF54211">
    <property type="entry name" value="Ribosomal protein S5 domain 2-like"/>
    <property type="match status" value="1"/>
</dbReference>
<protein>
    <recommendedName>
        <fullName evidence="3 10">4-diphosphocytidyl-2-C-methyl-D-erythritol kinase</fullName>
        <shortName evidence="10">CMK</shortName>
        <ecNumber evidence="2 10">2.7.1.148</ecNumber>
    </recommendedName>
    <alternativeName>
        <fullName evidence="9 10">4-(cytidine-5'-diphospho)-2-C-methyl-D-erythritol kinase</fullName>
    </alternativeName>
</protein>
<dbReference type="InterPro" id="IPR014721">
    <property type="entry name" value="Ribsml_uS5_D2-typ_fold_subgr"/>
</dbReference>
<dbReference type="InterPro" id="IPR036554">
    <property type="entry name" value="GHMP_kinase_C_sf"/>
</dbReference>
<feature type="domain" description="GHMP kinase N-terminal" evidence="11">
    <location>
        <begin position="68"/>
        <end position="145"/>
    </location>
</feature>
<dbReference type="AlphaFoldDB" id="A0A3E0H782"/>
<feature type="binding site" evidence="10">
    <location>
        <begin position="96"/>
        <end position="106"/>
    </location>
    <ligand>
        <name>ATP</name>
        <dbReference type="ChEBI" id="CHEBI:30616"/>
    </ligand>
</feature>
<evidence type="ECO:0000313" key="13">
    <source>
        <dbReference type="EMBL" id="REH38696.1"/>
    </source>
</evidence>
<dbReference type="EMBL" id="QUNR01000002">
    <property type="protein sequence ID" value="REH38696.1"/>
    <property type="molecule type" value="Genomic_DNA"/>
</dbReference>
<evidence type="ECO:0000256" key="4">
    <source>
        <dbReference type="ARBA" id="ARBA00022679"/>
    </source>
</evidence>
<dbReference type="Gene3D" id="3.30.230.10">
    <property type="match status" value="1"/>
</dbReference>
<keyword evidence="5 10" id="KW-0547">Nucleotide-binding</keyword>
<dbReference type="InterPro" id="IPR020568">
    <property type="entry name" value="Ribosomal_Su5_D2-typ_SF"/>
</dbReference>
<dbReference type="RefSeq" id="WP_116207730.1">
    <property type="nucleotide sequence ID" value="NZ_QUNR01000002.1"/>
</dbReference>
<evidence type="ECO:0000256" key="9">
    <source>
        <dbReference type="ARBA" id="ARBA00032554"/>
    </source>
</evidence>
<evidence type="ECO:0000256" key="10">
    <source>
        <dbReference type="HAMAP-Rule" id="MF_00061"/>
    </source>
</evidence>
<dbReference type="EC" id="2.7.1.148" evidence="2 10"/>
<dbReference type="InterPro" id="IPR004424">
    <property type="entry name" value="IspE"/>
</dbReference>
<gene>
    <name evidence="10" type="primary">ispE</name>
    <name evidence="13" type="ORF">DFR26_0857</name>
</gene>
<dbReference type="SUPFAM" id="SSF55060">
    <property type="entry name" value="GHMP Kinase, C-terminal domain"/>
    <property type="match status" value="1"/>
</dbReference>
<dbReference type="InterPro" id="IPR006204">
    <property type="entry name" value="GHMP_kinase_N_dom"/>
</dbReference>
<dbReference type="NCBIfam" id="TIGR00154">
    <property type="entry name" value="ispE"/>
    <property type="match status" value="1"/>
</dbReference>
<evidence type="ECO:0000256" key="3">
    <source>
        <dbReference type="ARBA" id="ARBA00017473"/>
    </source>
</evidence>
<proteinExistence type="inferred from homology"/>
<dbReference type="PANTHER" id="PTHR43527">
    <property type="entry name" value="4-DIPHOSPHOCYTIDYL-2-C-METHYL-D-ERYTHRITOL KINASE, CHLOROPLASTIC"/>
    <property type="match status" value="1"/>
</dbReference>
<accession>A0A3E0H782</accession>
<evidence type="ECO:0000259" key="12">
    <source>
        <dbReference type="Pfam" id="PF08544"/>
    </source>
</evidence>
<keyword evidence="4 10" id="KW-0808">Transferase</keyword>
<feature type="active site" evidence="10">
    <location>
        <position position="13"/>
    </location>
</feature>
<dbReference type="UniPathway" id="UPA00056">
    <property type="reaction ID" value="UER00094"/>
</dbReference>
<evidence type="ECO:0000313" key="14">
    <source>
        <dbReference type="Proteomes" id="UP000256774"/>
    </source>
</evidence>
<evidence type="ECO:0000256" key="8">
    <source>
        <dbReference type="ARBA" id="ARBA00023229"/>
    </source>
</evidence>
<feature type="domain" description="GHMP kinase C-terminal" evidence="12">
    <location>
        <begin position="196"/>
        <end position="256"/>
    </location>
</feature>
<evidence type="ECO:0000259" key="11">
    <source>
        <dbReference type="Pfam" id="PF00288"/>
    </source>
</evidence>
<dbReference type="Pfam" id="PF08544">
    <property type="entry name" value="GHMP_kinases_C"/>
    <property type="match status" value="1"/>
</dbReference>
<comment type="similarity">
    <text evidence="1 10">Belongs to the GHMP kinase family. IspE subfamily.</text>
</comment>
<dbReference type="InterPro" id="IPR013750">
    <property type="entry name" value="GHMP_kinase_C_dom"/>
</dbReference>
<dbReference type="HAMAP" id="MF_00061">
    <property type="entry name" value="IspE"/>
    <property type="match status" value="1"/>
</dbReference>
<evidence type="ECO:0000256" key="6">
    <source>
        <dbReference type="ARBA" id="ARBA00022777"/>
    </source>
</evidence>
<dbReference type="Proteomes" id="UP000256774">
    <property type="component" value="Unassembled WGS sequence"/>
</dbReference>
<dbReference type="GO" id="GO:0016114">
    <property type="term" value="P:terpenoid biosynthetic process"/>
    <property type="evidence" value="ECO:0007669"/>
    <property type="project" value="UniProtKB-UniRule"/>
</dbReference>
<keyword evidence="7 10" id="KW-0067">ATP-binding</keyword>
<keyword evidence="14" id="KW-1185">Reference proteome</keyword>
<dbReference type="GO" id="GO:0050515">
    <property type="term" value="F:4-(cytidine 5'-diphospho)-2-C-methyl-D-erythritol kinase activity"/>
    <property type="evidence" value="ECO:0007669"/>
    <property type="project" value="UniProtKB-UniRule"/>
</dbReference>
<evidence type="ECO:0000256" key="1">
    <source>
        <dbReference type="ARBA" id="ARBA00009684"/>
    </source>
</evidence>
<dbReference type="Gene3D" id="3.30.70.890">
    <property type="entry name" value="GHMP kinase, C-terminal domain"/>
    <property type="match status" value="1"/>
</dbReference>